<dbReference type="PANTHER" id="PTHR30086:SF20">
    <property type="entry name" value="ARGININE EXPORTER PROTEIN ARGO-RELATED"/>
    <property type="match status" value="1"/>
</dbReference>
<sequence length="205" mass="21105">MDAALLSAFAAGLALGLSLILAIGAQNAFVLRQGLRGDHVLAVVLTCALSDAVLITAGVSGFAALAEAAPWIAPLLRWGGAAFLLVYGAKAALAAWRGGAALRAAEEGTAGLRRAVLTCLALTWLNPHVYLDTLVLLGSIASRFEGRVWAFGSGAVTASFLFFFALGYGARLLRPVFAKPTAWRLLDAGIALVMWSIAAGLVLGG</sequence>
<feature type="transmembrane region" description="Helical" evidence="6">
    <location>
        <begin position="75"/>
        <end position="95"/>
    </location>
</feature>
<dbReference type="GO" id="GO:0015171">
    <property type="term" value="F:amino acid transmembrane transporter activity"/>
    <property type="evidence" value="ECO:0007669"/>
    <property type="project" value="TreeGrafter"/>
</dbReference>
<keyword evidence="3 6" id="KW-0812">Transmembrane</keyword>
<keyword evidence="4 6" id="KW-1133">Transmembrane helix</keyword>
<name>A0A1X6Y8Y1_9RHOB</name>
<reference evidence="8 9" key="1">
    <citation type="submission" date="2017-03" db="EMBL/GenBank/DDBJ databases">
        <authorList>
            <person name="Afonso C.L."/>
            <person name="Miller P.J."/>
            <person name="Scott M.A."/>
            <person name="Spackman E."/>
            <person name="Goraichik I."/>
            <person name="Dimitrov K.M."/>
            <person name="Suarez D.L."/>
            <person name="Swayne D.E."/>
        </authorList>
    </citation>
    <scope>NUCLEOTIDE SEQUENCE [LARGE SCALE GENOMIC DNA]</scope>
    <source>
        <strain evidence="8 9">CECT 8367</strain>
    </source>
</reference>
<keyword evidence="10" id="KW-1185">Reference proteome</keyword>
<organism evidence="8 9">
    <name type="scientific">Limimaricola soesokkakensis</name>
    <dbReference type="NCBI Taxonomy" id="1343159"/>
    <lineage>
        <taxon>Bacteria</taxon>
        <taxon>Pseudomonadati</taxon>
        <taxon>Pseudomonadota</taxon>
        <taxon>Alphaproteobacteria</taxon>
        <taxon>Rhodobacterales</taxon>
        <taxon>Paracoccaceae</taxon>
        <taxon>Limimaricola</taxon>
    </lineage>
</organism>
<evidence type="ECO:0000256" key="6">
    <source>
        <dbReference type="SAM" id="Phobius"/>
    </source>
</evidence>
<dbReference type="InterPro" id="IPR001123">
    <property type="entry name" value="LeuE-type"/>
</dbReference>
<evidence type="ECO:0000256" key="3">
    <source>
        <dbReference type="ARBA" id="ARBA00022692"/>
    </source>
</evidence>
<evidence type="ECO:0000313" key="9">
    <source>
        <dbReference type="Proteomes" id="UP000193495"/>
    </source>
</evidence>
<dbReference type="GO" id="GO:0005886">
    <property type="term" value="C:plasma membrane"/>
    <property type="evidence" value="ECO:0007669"/>
    <property type="project" value="UniProtKB-SubCell"/>
</dbReference>
<evidence type="ECO:0000256" key="1">
    <source>
        <dbReference type="ARBA" id="ARBA00004651"/>
    </source>
</evidence>
<accession>A0A1X6Y8Y1</accession>
<gene>
    <name evidence="8" type="primary">argO</name>
    <name evidence="7" type="ORF">CLV79_103274</name>
    <name evidence="8" type="ORF">LOS8367_00125</name>
</gene>
<feature type="transmembrane region" description="Helical" evidence="6">
    <location>
        <begin position="115"/>
        <end position="137"/>
    </location>
</feature>
<evidence type="ECO:0000313" key="10">
    <source>
        <dbReference type="Proteomes" id="UP000240624"/>
    </source>
</evidence>
<evidence type="ECO:0000313" key="7">
    <source>
        <dbReference type="EMBL" id="PSK87225.1"/>
    </source>
</evidence>
<keyword evidence="2" id="KW-1003">Cell membrane</keyword>
<dbReference type="AlphaFoldDB" id="A0A1X6Y8Y1"/>
<dbReference type="EMBL" id="FWFY01000001">
    <property type="protein sequence ID" value="SLN14084.1"/>
    <property type="molecule type" value="Genomic_DNA"/>
</dbReference>
<keyword evidence="5 6" id="KW-0472">Membrane</keyword>
<comment type="subcellular location">
    <subcellularLocation>
        <location evidence="1">Cell membrane</location>
        <topology evidence="1">Multi-pass membrane protein</topology>
    </subcellularLocation>
</comment>
<feature type="transmembrane region" description="Helical" evidence="6">
    <location>
        <begin position="149"/>
        <end position="170"/>
    </location>
</feature>
<feature type="transmembrane region" description="Helical" evidence="6">
    <location>
        <begin position="40"/>
        <end position="63"/>
    </location>
</feature>
<dbReference type="Proteomes" id="UP000193495">
    <property type="component" value="Unassembled WGS sequence"/>
</dbReference>
<feature type="transmembrane region" description="Helical" evidence="6">
    <location>
        <begin position="182"/>
        <end position="203"/>
    </location>
</feature>
<dbReference type="OrthoDB" id="5638726at2"/>
<dbReference type="Pfam" id="PF01810">
    <property type="entry name" value="LysE"/>
    <property type="match status" value="1"/>
</dbReference>
<proteinExistence type="predicted"/>
<dbReference type="RefSeq" id="WP_085894510.1">
    <property type="nucleotide sequence ID" value="NZ_FWFY01000001.1"/>
</dbReference>
<evidence type="ECO:0000256" key="2">
    <source>
        <dbReference type="ARBA" id="ARBA00022475"/>
    </source>
</evidence>
<protein>
    <submittedName>
        <fullName evidence="8">Arginine exporter protein ArgO</fullName>
    </submittedName>
    <submittedName>
        <fullName evidence="7">L-lysine exporter family protein LysE/ArgO</fullName>
    </submittedName>
</protein>
<evidence type="ECO:0000256" key="4">
    <source>
        <dbReference type="ARBA" id="ARBA00022989"/>
    </source>
</evidence>
<reference evidence="7 10" key="2">
    <citation type="submission" date="2018-03" db="EMBL/GenBank/DDBJ databases">
        <title>Genomic Encyclopedia of Archaeal and Bacterial Type Strains, Phase II (KMG-II): from individual species to whole genera.</title>
        <authorList>
            <person name="Goeker M."/>
        </authorList>
    </citation>
    <scope>NUCLEOTIDE SEQUENCE [LARGE SCALE GENOMIC DNA]</scope>
    <source>
        <strain evidence="7 10">DSM 29956</strain>
    </source>
</reference>
<dbReference type="PANTHER" id="PTHR30086">
    <property type="entry name" value="ARGININE EXPORTER PROTEIN ARGO"/>
    <property type="match status" value="1"/>
</dbReference>
<dbReference type="Proteomes" id="UP000240624">
    <property type="component" value="Unassembled WGS sequence"/>
</dbReference>
<evidence type="ECO:0000313" key="8">
    <source>
        <dbReference type="EMBL" id="SLN14084.1"/>
    </source>
</evidence>
<evidence type="ECO:0000256" key="5">
    <source>
        <dbReference type="ARBA" id="ARBA00023136"/>
    </source>
</evidence>
<dbReference type="EMBL" id="PYGB01000003">
    <property type="protein sequence ID" value="PSK87225.1"/>
    <property type="molecule type" value="Genomic_DNA"/>
</dbReference>